<gene>
    <name evidence="1" type="ORF">DILT_LOCUS12884</name>
</gene>
<reference evidence="1 2" key="1">
    <citation type="submission" date="2018-11" db="EMBL/GenBank/DDBJ databases">
        <authorList>
            <consortium name="Pathogen Informatics"/>
        </authorList>
    </citation>
    <scope>NUCLEOTIDE SEQUENCE [LARGE SCALE GENOMIC DNA]</scope>
</reference>
<organism evidence="1 2">
    <name type="scientific">Dibothriocephalus latus</name>
    <name type="common">Fish tapeworm</name>
    <name type="synonym">Diphyllobothrium latum</name>
    <dbReference type="NCBI Taxonomy" id="60516"/>
    <lineage>
        <taxon>Eukaryota</taxon>
        <taxon>Metazoa</taxon>
        <taxon>Spiralia</taxon>
        <taxon>Lophotrochozoa</taxon>
        <taxon>Platyhelminthes</taxon>
        <taxon>Cestoda</taxon>
        <taxon>Eucestoda</taxon>
        <taxon>Diphyllobothriidea</taxon>
        <taxon>Diphyllobothriidae</taxon>
        <taxon>Dibothriocephalus</taxon>
    </lineage>
</organism>
<dbReference type="Proteomes" id="UP000281553">
    <property type="component" value="Unassembled WGS sequence"/>
</dbReference>
<proteinExistence type="predicted"/>
<sequence>MSKAKIDLVEEVILDLEYDNYLGRLTDIEKEALQDACAVQKNVAGRRDAYQKSLLLALGKTLGKEAQHLASQADCVEAQIHHLLMQPSKKAADLRSA</sequence>
<dbReference type="AlphaFoldDB" id="A0A3P7LVH4"/>
<evidence type="ECO:0000313" key="2">
    <source>
        <dbReference type="Proteomes" id="UP000281553"/>
    </source>
</evidence>
<evidence type="ECO:0000313" key="1">
    <source>
        <dbReference type="EMBL" id="VDN17270.1"/>
    </source>
</evidence>
<accession>A0A3P7LVH4</accession>
<dbReference type="EMBL" id="UYRU01068027">
    <property type="protein sequence ID" value="VDN17270.1"/>
    <property type="molecule type" value="Genomic_DNA"/>
</dbReference>
<keyword evidence="2" id="KW-1185">Reference proteome</keyword>
<protein>
    <submittedName>
        <fullName evidence="1">Uncharacterized protein</fullName>
    </submittedName>
</protein>
<name>A0A3P7LVH4_DIBLA</name>